<keyword evidence="7" id="KW-0969">Cilium</keyword>
<evidence type="ECO:0000313" key="8">
    <source>
        <dbReference type="EMBL" id="SUA54848.1"/>
    </source>
</evidence>
<accession>A0A378XFP3</accession>
<evidence type="ECO:0000259" key="6">
    <source>
        <dbReference type="Pfam" id="PF00700"/>
    </source>
</evidence>
<dbReference type="SUPFAM" id="SSF64518">
    <property type="entry name" value="Phase 1 flagellin"/>
    <property type="match status" value="1"/>
</dbReference>
<dbReference type="InterPro" id="IPR001492">
    <property type="entry name" value="Flagellin"/>
</dbReference>
<proteinExistence type="inferred from homology"/>
<dbReference type="Pfam" id="PF00700">
    <property type="entry name" value="Flagellin_C"/>
    <property type="match status" value="1"/>
</dbReference>
<dbReference type="Pfam" id="PF00669">
    <property type="entry name" value="Flagellin_N"/>
    <property type="match status" value="1"/>
</dbReference>
<evidence type="ECO:0000259" key="5">
    <source>
        <dbReference type="Pfam" id="PF00669"/>
    </source>
</evidence>
<dbReference type="PANTHER" id="PTHR42792:SF1">
    <property type="entry name" value="FLAGELLAR HOOK-ASSOCIATED PROTEIN 3"/>
    <property type="match status" value="1"/>
</dbReference>
<dbReference type="Proteomes" id="UP000594903">
    <property type="component" value="Chromosome"/>
</dbReference>
<dbReference type="AlphaFoldDB" id="A0A378XFP3"/>
<dbReference type="InterPro" id="IPR046358">
    <property type="entry name" value="Flagellin_C"/>
</dbReference>
<dbReference type="GO" id="GO:0009424">
    <property type="term" value="C:bacterial-type flagellum hook"/>
    <property type="evidence" value="ECO:0007669"/>
    <property type="project" value="InterPro"/>
</dbReference>
<organism evidence="8 9">
    <name type="scientific">Oligella ureolytica</name>
    <dbReference type="NCBI Taxonomy" id="90244"/>
    <lineage>
        <taxon>Bacteria</taxon>
        <taxon>Pseudomonadati</taxon>
        <taxon>Pseudomonadota</taxon>
        <taxon>Betaproteobacteria</taxon>
        <taxon>Burkholderiales</taxon>
        <taxon>Alcaligenaceae</taxon>
        <taxon>Oligella</taxon>
    </lineage>
</organism>
<evidence type="ECO:0000313" key="9">
    <source>
        <dbReference type="Proteomes" id="UP000254603"/>
    </source>
</evidence>
<dbReference type="RefSeq" id="WP_018573982.1">
    <property type="nucleotide sequence ID" value="NZ_CP065725.1"/>
</dbReference>
<dbReference type="EMBL" id="UGSB01000001">
    <property type="protein sequence ID" value="SUA54848.1"/>
    <property type="molecule type" value="Genomic_DNA"/>
</dbReference>
<comment type="similarity">
    <text evidence="3">Belongs to the bacterial flagellin family.</text>
</comment>
<dbReference type="NCBIfam" id="TIGR02550">
    <property type="entry name" value="flagell_flgL"/>
    <property type="match status" value="1"/>
</dbReference>
<comment type="subcellular location">
    <subcellularLocation>
        <location evidence="1">Bacterial flagellum</location>
    </subcellularLocation>
    <subcellularLocation>
        <location evidence="2">Secreted</location>
    </subcellularLocation>
</comment>
<dbReference type="Gene3D" id="1.20.1330.10">
    <property type="entry name" value="f41 fragment of flagellin, N-terminal domain"/>
    <property type="match status" value="2"/>
</dbReference>
<keyword evidence="7" id="KW-0282">Flagellum</keyword>
<dbReference type="PANTHER" id="PTHR42792">
    <property type="entry name" value="FLAGELLIN"/>
    <property type="match status" value="1"/>
</dbReference>
<evidence type="ECO:0000256" key="1">
    <source>
        <dbReference type="ARBA" id="ARBA00004365"/>
    </source>
</evidence>
<gene>
    <name evidence="8" type="primary">flgL</name>
    <name evidence="7" type="ORF">I6G29_07895</name>
    <name evidence="8" type="ORF">NCTC11997_01640</name>
</gene>
<dbReference type="InterPro" id="IPR001029">
    <property type="entry name" value="Flagellin_N"/>
</dbReference>
<keyword evidence="7" id="KW-0966">Cell projection</keyword>
<dbReference type="STRING" id="1122619.GCA_000373745_00802"/>
<sequence>MRISTSQFYKIGLNTINTQQARQLDTFNQIGTGKKITSPKDNPLGAARALNLANSMAVNDRFAENRSVAMQNLKFEESILSEVTLAIQAVQTRLVEAGNGTFSDADRATLGEVVDSLREQLLGLANSTDGNGQYLFSGNQGNISAFGKDAFGNISWQGDSGNRAIQVSSLRQLSSADTGYDIFMKAVSGANSYVTSAAAGNTGTGVINSPEVFDPKANSGQNYSVAFSGSPLSYTVSISDASGVVGSTEGPFVFDEANPGITLSWGVKVAFSGVPQEGDSFSVNNIHNENINIFDTLAQLSEALNTPISNDEVAKSRLYNTLAFASERISANYDTVLNVRASVGVRMNEIEALDASGEQRTLDFKNEISNLEDVDFYEASTELMQRNLALQAASMAFSKIQGLSLFEILG</sequence>
<evidence type="ECO:0000256" key="2">
    <source>
        <dbReference type="ARBA" id="ARBA00004613"/>
    </source>
</evidence>
<dbReference type="InterPro" id="IPR013384">
    <property type="entry name" value="Flagell_FlgL"/>
</dbReference>
<protein>
    <submittedName>
        <fullName evidence="7">Flagellar hook-associated protein FlgL</fullName>
    </submittedName>
    <submittedName>
        <fullName evidence="8">Hook-filament junction protein</fullName>
    </submittedName>
</protein>
<dbReference type="EMBL" id="CP065725">
    <property type="protein sequence ID" value="QPT39115.1"/>
    <property type="molecule type" value="Genomic_DNA"/>
</dbReference>
<evidence type="ECO:0000313" key="10">
    <source>
        <dbReference type="Proteomes" id="UP000594903"/>
    </source>
</evidence>
<dbReference type="GO" id="GO:0071973">
    <property type="term" value="P:bacterial-type flagellum-dependent cell motility"/>
    <property type="evidence" value="ECO:0007669"/>
    <property type="project" value="InterPro"/>
</dbReference>
<feature type="domain" description="Flagellin C-terminal" evidence="6">
    <location>
        <begin position="335"/>
        <end position="404"/>
    </location>
</feature>
<dbReference type="GO" id="GO:0005576">
    <property type="term" value="C:extracellular region"/>
    <property type="evidence" value="ECO:0007669"/>
    <property type="project" value="UniProtKB-SubCell"/>
</dbReference>
<evidence type="ECO:0000256" key="4">
    <source>
        <dbReference type="ARBA" id="ARBA00023143"/>
    </source>
</evidence>
<name>A0A378XFP3_9BURK</name>
<feature type="domain" description="Flagellin N-terminal" evidence="5">
    <location>
        <begin position="3"/>
        <end position="140"/>
    </location>
</feature>
<evidence type="ECO:0000313" key="7">
    <source>
        <dbReference type="EMBL" id="QPT39115.1"/>
    </source>
</evidence>
<keyword evidence="10" id="KW-1185">Reference proteome</keyword>
<dbReference type="Proteomes" id="UP000254603">
    <property type="component" value="Unassembled WGS sequence"/>
</dbReference>
<evidence type="ECO:0000256" key="3">
    <source>
        <dbReference type="ARBA" id="ARBA00005709"/>
    </source>
</evidence>
<dbReference type="OrthoDB" id="9768249at2"/>
<reference evidence="8 9" key="1">
    <citation type="submission" date="2018-06" db="EMBL/GenBank/DDBJ databases">
        <authorList>
            <consortium name="Pathogen Informatics"/>
            <person name="Doyle S."/>
        </authorList>
    </citation>
    <scope>NUCLEOTIDE SEQUENCE [LARGE SCALE GENOMIC DNA]</scope>
    <source>
        <strain evidence="8 9">NCTC11997</strain>
    </source>
</reference>
<keyword evidence="4" id="KW-0975">Bacterial flagellum</keyword>
<dbReference type="GO" id="GO:0005198">
    <property type="term" value="F:structural molecule activity"/>
    <property type="evidence" value="ECO:0007669"/>
    <property type="project" value="InterPro"/>
</dbReference>
<reference evidence="7 10" key="2">
    <citation type="submission" date="2020-12" db="EMBL/GenBank/DDBJ databases">
        <title>FDA dAtabase for Regulatory Grade micrObial Sequences (FDA-ARGOS): Supporting development and validation of Infectious Disease Dx tests.</title>
        <authorList>
            <person name="Sproer C."/>
            <person name="Gronow S."/>
            <person name="Severitt S."/>
            <person name="Schroder I."/>
            <person name="Tallon L."/>
            <person name="Sadzewicz L."/>
            <person name="Zhao X."/>
            <person name="Boylan J."/>
            <person name="Ott S."/>
            <person name="Bowen H."/>
            <person name="Vavikolanu K."/>
            <person name="Mehta A."/>
            <person name="Aluvathingal J."/>
            <person name="Nadendla S."/>
            <person name="Lowell S."/>
            <person name="Myers T."/>
            <person name="Yan Y."/>
            <person name="Sichtig H."/>
        </authorList>
    </citation>
    <scope>NUCLEOTIDE SEQUENCE [LARGE SCALE GENOMIC DNA]</scope>
    <source>
        <strain evidence="7 10">FDAARGOS_872</strain>
    </source>
</reference>